<protein>
    <submittedName>
        <fullName evidence="1">Uncharacterized protein</fullName>
    </submittedName>
</protein>
<dbReference type="EMBL" id="MU394343">
    <property type="protein sequence ID" value="KAI6084055.1"/>
    <property type="molecule type" value="Genomic_DNA"/>
</dbReference>
<dbReference type="Proteomes" id="UP001497680">
    <property type="component" value="Unassembled WGS sequence"/>
</dbReference>
<sequence length="413" mass="45572">MRAIFLLNLGLALFSIPIASSRHTISTDREGGDAEDHAATSEGCIVSRMSRWDMARTGKEISFSTNPLDNFEAPRVELLNSTTGEQWEFDGISEDGRQAVMIGFYRDPSFAFLGTGNLRFYLEFSFPNGSRYSIVDYAEESIIDICTGRGTRGTWTGAGRTYTFEVSDSMSNAKVTMNSPEVSGTITLESIAPPRYADNSIWPSPNASTMPIPYFHWVEPIPAANSKLDIILNGKPVSWSGIGGHERLWGAFNWYTCVHAMTAIRFRAGSYAVSLVEFNSNIYKNLTVSSVILVQGGDVVFKTRRVQSSETEDYMELFKIYSSKGVTTSALSDKVTGLELILRSPGRDLTWKFSLRHLNIGFEHRFSQGMGSTGYSGVANGGLVGTGQNYGPAFSEVMMFPKKSLLFTQNYIG</sequence>
<keyword evidence="2" id="KW-1185">Reference proteome</keyword>
<proteinExistence type="predicted"/>
<organism evidence="1 2">
    <name type="scientific">Hypoxylon rubiginosum</name>
    <dbReference type="NCBI Taxonomy" id="110542"/>
    <lineage>
        <taxon>Eukaryota</taxon>
        <taxon>Fungi</taxon>
        <taxon>Dikarya</taxon>
        <taxon>Ascomycota</taxon>
        <taxon>Pezizomycotina</taxon>
        <taxon>Sordariomycetes</taxon>
        <taxon>Xylariomycetidae</taxon>
        <taxon>Xylariales</taxon>
        <taxon>Hypoxylaceae</taxon>
        <taxon>Hypoxylon</taxon>
    </lineage>
</organism>
<reference evidence="1 2" key="1">
    <citation type="journal article" date="2022" name="New Phytol.">
        <title>Ecological generalism drives hyperdiversity of secondary metabolite gene clusters in xylarialean endophytes.</title>
        <authorList>
            <person name="Franco M.E.E."/>
            <person name="Wisecaver J.H."/>
            <person name="Arnold A.E."/>
            <person name="Ju Y.M."/>
            <person name="Slot J.C."/>
            <person name="Ahrendt S."/>
            <person name="Moore L.P."/>
            <person name="Eastman K.E."/>
            <person name="Scott K."/>
            <person name="Konkel Z."/>
            <person name="Mondo S.J."/>
            <person name="Kuo A."/>
            <person name="Hayes R.D."/>
            <person name="Haridas S."/>
            <person name="Andreopoulos B."/>
            <person name="Riley R."/>
            <person name="LaButti K."/>
            <person name="Pangilinan J."/>
            <person name="Lipzen A."/>
            <person name="Amirebrahimi M."/>
            <person name="Yan J."/>
            <person name="Adam C."/>
            <person name="Keymanesh K."/>
            <person name="Ng V."/>
            <person name="Louie K."/>
            <person name="Northen T."/>
            <person name="Drula E."/>
            <person name="Henrissat B."/>
            <person name="Hsieh H.M."/>
            <person name="Youens-Clark K."/>
            <person name="Lutzoni F."/>
            <person name="Miadlikowska J."/>
            <person name="Eastwood D.C."/>
            <person name="Hamelin R.C."/>
            <person name="Grigoriev I.V."/>
            <person name="U'Ren J.M."/>
        </authorList>
    </citation>
    <scope>NUCLEOTIDE SEQUENCE [LARGE SCALE GENOMIC DNA]</scope>
    <source>
        <strain evidence="1 2">ER1909</strain>
    </source>
</reference>
<evidence type="ECO:0000313" key="1">
    <source>
        <dbReference type="EMBL" id="KAI6084055.1"/>
    </source>
</evidence>
<name>A0ACC0CV98_9PEZI</name>
<comment type="caution">
    <text evidence="1">The sequence shown here is derived from an EMBL/GenBank/DDBJ whole genome shotgun (WGS) entry which is preliminary data.</text>
</comment>
<gene>
    <name evidence="1" type="ORF">F4821DRAFT_243687</name>
</gene>
<accession>A0ACC0CV98</accession>
<evidence type="ECO:0000313" key="2">
    <source>
        <dbReference type="Proteomes" id="UP001497680"/>
    </source>
</evidence>